<evidence type="ECO:0000313" key="14">
    <source>
        <dbReference type="EMBL" id="OIO08327.1"/>
    </source>
</evidence>
<proteinExistence type="predicted"/>
<dbReference type="InterPro" id="IPR044516">
    <property type="entry name" value="UXS-like"/>
</dbReference>
<dbReference type="InterPro" id="IPR001509">
    <property type="entry name" value="Epimerase_deHydtase"/>
</dbReference>
<evidence type="ECO:0000256" key="6">
    <source>
        <dbReference type="ARBA" id="ARBA00022989"/>
    </source>
</evidence>
<keyword evidence="3" id="KW-0812">Transmembrane</keyword>
<reference evidence="14 15" key="1">
    <citation type="journal article" date="2016" name="Environ. Microbiol.">
        <title>Genomic resolution of a cold subsurface aquifer community provides metabolic insights for novel microbes adapted to high CO concentrations.</title>
        <authorList>
            <person name="Probst A.J."/>
            <person name="Castelle C.J."/>
            <person name="Singh A."/>
            <person name="Brown C.T."/>
            <person name="Anantharaman K."/>
            <person name="Sharon I."/>
            <person name="Hug L.A."/>
            <person name="Burstein D."/>
            <person name="Emerson J.B."/>
            <person name="Thomas B.C."/>
            <person name="Banfield J.F."/>
        </authorList>
    </citation>
    <scope>NUCLEOTIDE SEQUENCE [LARGE SCALE GENOMIC DNA]</scope>
    <source>
        <strain evidence="14">CG1_02_41_21</strain>
    </source>
</reference>
<evidence type="ECO:0000256" key="4">
    <source>
        <dbReference type="ARBA" id="ARBA00022793"/>
    </source>
</evidence>
<keyword evidence="8" id="KW-0333">Golgi apparatus</keyword>
<dbReference type="AlphaFoldDB" id="A0A1J4TDQ1"/>
<evidence type="ECO:0000256" key="10">
    <source>
        <dbReference type="ARBA" id="ARBA00023180"/>
    </source>
</evidence>
<evidence type="ECO:0000256" key="9">
    <source>
        <dbReference type="ARBA" id="ARBA00023136"/>
    </source>
</evidence>
<dbReference type="Gene3D" id="3.40.50.720">
    <property type="entry name" value="NAD(P)-binding Rossmann-like Domain"/>
    <property type="match status" value="1"/>
</dbReference>
<keyword evidence="6" id="KW-1133">Transmembrane helix</keyword>
<comment type="cofactor">
    <cofactor evidence="1">
        <name>NAD(+)</name>
        <dbReference type="ChEBI" id="CHEBI:57540"/>
    </cofactor>
</comment>
<dbReference type="GO" id="GO:0070403">
    <property type="term" value="F:NAD+ binding"/>
    <property type="evidence" value="ECO:0007669"/>
    <property type="project" value="InterPro"/>
</dbReference>
<evidence type="ECO:0000256" key="2">
    <source>
        <dbReference type="ARBA" id="ARBA00004323"/>
    </source>
</evidence>
<dbReference type="FunFam" id="3.40.50.720:FF:000065">
    <property type="entry name" value="UDP-glucuronic acid decarboxylase 1"/>
    <property type="match status" value="1"/>
</dbReference>
<comment type="caution">
    <text evidence="14">The sequence shown here is derived from an EMBL/GenBank/DDBJ whole genome shotgun (WGS) entry which is preliminary data.</text>
</comment>
<organism evidence="14 15">
    <name type="scientific">Candidatus Falkowbacteria bacterium CG1_02_41_21</name>
    <dbReference type="NCBI Taxonomy" id="1805147"/>
    <lineage>
        <taxon>Bacteria</taxon>
        <taxon>Candidatus Falkowiibacteriota</taxon>
    </lineage>
</organism>
<evidence type="ECO:0000256" key="7">
    <source>
        <dbReference type="ARBA" id="ARBA00023027"/>
    </source>
</evidence>
<evidence type="ECO:0000256" key="1">
    <source>
        <dbReference type="ARBA" id="ARBA00001911"/>
    </source>
</evidence>
<evidence type="ECO:0000259" key="13">
    <source>
        <dbReference type="Pfam" id="PF01370"/>
    </source>
</evidence>
<protein>
    <recommendedName>
        <fullName evidence="13">NAD-dependent epimerase/dehydratase domain-containing protein</fullName>
    </recommendedName>
</protein>
<dbReference type="EMBL" id="MNUV01000009">
    <property type="protein sequence ID" value="OIO08327.1"/>
    <property type="molecule type" value="Genomic_DNA"/>
</dbReference>
<dbReference type="GO" id="GO:0042732">
    <property type="term" value="P:D-xylose metabolic process"/>
    <property type="evidence" value="ECO:0007669"/>
    <property type="project" value="InterPro"/>
</dbReference>
<sequence>MPKVIFDKRNVLVTGGAGFIGSHLCDELVKECKVICLDNFVTSSATNIEHLLPNPNFVFINHDISEPLDLASLPELKKFKIAFQGIQEIYHLACPTSPRHFTENCYATLLANSLGIKNALDFAVKYEAKFLHFSSSVVYGPKNLNENVGNIKEDYLGRLNHLSERACYDEGKRFAETMVSDYRRLFNVDTKIMRIFRTYGPRMILNDDQMIPDFVNDALNNEDLTVLGDENFSSSFCYVTDAVDAAFKLMNSPLTGPINIGSDENIKVSDVCRIIIEEAGAVNSKVIFKERTLFMSELPLPDIFQAKNDLGWMPVVTLKNGLKKTIFDLQAKKQLKGLGYNGQ</sequence>
<dbReference type="GO" id="GO:0005737">
    <property type="term" value="C:cytoplasm"/>
    <property type="evidence" value="ECO:0007669"/>
    <property type="project" value="TreeGrafter"/>
</dbReference>
<keyword evidence="4" id="KW-0210">Decarboxylase</keyword>
<dbReference type="PANTHER" id="PTHR43078:SF6">
    <property type="entry name" value="UDP-GLUCURONIC ACID DECARBOXYLASE 1"/>
    <property type="match status" value="1"/>
</dbReference>
<keyword evidence="11" id="KW-0456">Lyase</keyword>
<feature type="domain" description="NAD-dependent epimerase/dehydratase" evidence="13">
    <location>
        <begin position="11"/>
        <end position="261"/>
    </location>
</feature>
<accession>A0A1J4TDQ1</accession>
<keyword evidence="9" id="KW-0472">Membrane</keyword>
<evidence type="ECO:0000313" key="15">
    <source>
        <dbReference type="Proteomes" id="UP000182860"/>
    </source>
</evidence>
<gene>
    <name evidence="14" type="ORF">AUJ35_00400</name>
</gene>
<evidence type="ECO:0000256" key="3">
    <source>
        <dbReference type="ARBA" id="ARBA00022692"/>
    </source>
</evidence>
<dbReference type="GO" id="GO:0048040">
    <property type="term" value="F:UDP-glucuronate decarboxylase activity"/>
    <property type="evidence" value="ECO:0007669"/>
    <property type="project" value="TreeGrafter"/>
</dbReference>
<dbReference type="Proteomes" id="UP000182860">
    <property type="component" value="Unassembled WGS sequence"/>
</dbReference>
<dbReference type="SUPFAM" id="SSF51735">
    <property type="entry name" value="NAD(P)-binding Rossmann-fold domains"/>
    <property type="match status" value="1"/>
</dbReference>
<dbReference type="Pfam" id="PF01370">
    <property type="entry name" value="Epimerase"/>
    <property type="match status" value="1"/>
</dbReference>
<dbReference type="GO" id="GO:0033320">
    <property type="term" value="P:UDP-D-xylose biosynthetic process"/>
    <property type="evidence" value="ECO:0007669"/>
    <property type="project" value="UniProtKB-UniPathway"/>
</dbReference>
<evidence type="ECO:0000256" key="5">
    <source>
        <dbReference type="ARBA" id="ARBA00022968"/>
    </source>
</evidence>
<keyword evidence="10" id="KW-0325">Glycoprotein</keyword>
<dbReference type="UniPathway" id="UPA00796">
    <property type="reaction ID" value="UER00771"/>
</dbReference>
<comment type="subcellular location">
    <subcellularLocation>
        <location evidence="2">Golgi apparatus membrane</location>
        <topology evidence="2">Single-pass type II membrane protein</topology>
    </subcellularLocation>
    <subcellularLocation>
        <location evidence="12">Golgi apparatus</location>
        <location evidence="12">Golgi stack membrane</location>
    </subcellularLocation>
</comment>
<evidence type="ECO:0000256" key="8">
    <source>
        <dbReference type="ARBA" id="ARBA00023034"/>
    </source>
</evidence>
<keyword evidence="5" id="KW-0735">Signal-anchor</keyword>
<dbReference type="InterPro" id="IPR036291">
    <property type="entry name" value="NAD(P)-bd_dom_sf"/>
</dbReference>
<dbReference type="PANTHER" id="PTHR43078">
    <property type="entry name" value="UDP-GLUCURONIC ACID DECARBOXYLASE-RELATED"/>
    <property type="match status" value="1"/>
</dbReference>
<evidence type="ECO:0000256" key="11">
    <source>
        <dbReference type="ARBA" id="ARBA00023239"/>
    </source>
</evidence>
<evidence type="ECO:0000256" key="12">
    <source>
        <dbReference type="ARBA" id="ARBA00037859"/>
    </source>
</evidence>
<name>A0A1J4TDQ1_9BACT</name>
<keyword evidence="7" id="KW-0520">NAD</keyword>